<evidence type="ECO:0000256" key="3">
    <source>
        <dbReference type="PROSITE-ProRule" id="PRU00473"/>
    </source>
</evidence>
<dbReference type="GO" id="GO:0005509">
    <property type="term" value="F:calcium ion binding"/>
    <property type="evidence" value="ECO:0007669"/>
    <property type="project" value="InterPro"/>
</dbReference>
<dbReference type="PROSITE" id="PS51123">
    <property type="entry name" value="OMPA_2"/>
    <property type="match status" value="1"/>
</dbReference>
<dbReference type="EMBL" id="CP022272">
    <property type="protein sequence ID" value="ASJ97533.1"/>
    <property type="molecule type" value="Genomic_DNA"/>
</dbReference>
<dbReference type="InterPro" id="IPR028974">
    <property type="entry name" value="TSP_type-3_rpt"/>
</dbReference>
<evidence type="ECO:0000256" key="4">
    <source>
        <dbReference type="SAM" id="SignalP"/>
    </source>
</evidence>
<dbReference type="SUPFAM" id="SSF103088">
    <property type="entry name" value="OmpA-like"/>
    <property type="match status" value="1"/>
</dbReference>
<evidence type="ECO:0000313" key="8">
    <source>
        <dbReference type="Proteomes" id="UP000198233"/>
    </source>
</evidence>
<dbReference type="Gene3D" id="3.30.1330.60">
    <property type="entry name" value="OmpA-like domain"/>
    <property type="match status" value="1"/>
</dbReference>
<dbReference type="InterPro" id="IPR006665">
    <property type="entry name" value="OmpA-like"/>
</dbReference>
<comment type="subcellular location">
    <subcellularLocation>
        <location evidence="1">Cell outer membrane</location>
    </subcellularLocation>
</comment>
<evidence type="ECO:0000313" key="7">
    <source>
        <dbReference type="EMBL" id="QDF76084.1"/>
    </source>
</evidence>
<dbReference type="PANTHER" id="PTHR30329">
    <property type="entry name" value="STATOR ELEMENT OF FLAGELLAR MOTOR COMPLEX"/>
    <property type="match status" value="1"/>
</dbReference>
<dbReference type="CDD" id="cd07185">
    <property type="entry name" value="OmpA_C-like"/>
    <property type="match status" value="1"/>
</dbReference>
<feature type="domain" description="OmpA-like" evidence="5">
    <location>
        <begin position="86"/>
        <end position="202"/>
    </location>
</feature>
<dbReference type="Proteomes" id="UP000318758">
    <property type="component" value="Chromosome"/>
</dbReference>
<keyword evidence="9" id="KW-1185">Reference proteome</keyword>
<keyword evidence="4" id="KW-0732">Signal</keyword>
<dbReference type="AlphaFoldDB" id="A0AAC9U1B9"/>
<dbReference type="PANTHER" id="PTHR30329:SF20">
    <property type="entry name" value="EXPORTED PROTEIN"/>
    <property type="match status" value="1"/>
</dbReference>
<dbReference type="InterPro" id="IPR036737">
    <property type="entry name" value="OmpA-like_sf"/>
</dbReference>
<dbReference type="InterPro" id="IPR050330">
    <property type="entry name" value="Bact_OuterMem_StrucFunc"/>
</dbReference>
<dbReference type="EMBL" id="CP041153">
    <property type="protein sequence ID" value="QDF76084.1"/>
    <property type="molecule type" value="Genomic_DNA"/>
</dbReference>
<evidence type="ECO:0000256" key="2">
    <source>
        <dbReference type="ARBA" id="ARBA00023136"/>
    </source>
</evidence>
<feature type="chain" id="PRO_5042189536" evidence="4">
    <location>
        <begin position="38"/>
        <end position="202"/>
    </location>
</feature>
<proteinExistence type="predicted"/>
<dbReference type="Proteomes" id="UP000198233">
    <property type="component" value="Chromosome"/>
</dbReference>
<dbReference type="SUPFAM" id="SSF103647">
    <property type="entry name" value="TSP type-3 repeat"/>
    <property type="match status" value="1"/>
</dbReference>
<keyword evidence="6" id="KW-0966">Cell projection</keyword>
<reference evidence="6 8" key="1">
    <citation type="submission" date="2017-06" db="EMBL/GenBank/DDBJ databases">
        <title>Complete genome sequence of Shewanella marisflavi EP1 associated with anaerobic 2,4-dinitrotoluene reduction and salt tolerance.</title>
        <authorList>
            <person name="Huang J."/>
        </authorList>
    </citation>
    <scope>NUCLEOTIDE SEQUENCE [LARGE SCALE GENOMIC DNA]</scope>
    <source>
        <strain evidence="6 8">EP1</strain>
    </source>
</reference>
<gene>
    <name evidence="6" type="ORF">CFF01_13630</name>
    <name evidence="7" type="ORF">FGA12_13540</name>
</gene>
<dbReference type="Pfam" id="PF00691">
    <property type="entry name" value="OmpA"/>
    <property type="match status" value="1"/>
</dbReference>
<dbReference type="RefSeq" id="WP_088905152.1">
    <property type="nucleotide sequence ID" value="NZ_CP022272.1"/>
</dbReference>
<evidence type="ECO:0000313" key="9">
    <source>
        <dbReference type="Proteomes" id="UP000318758"/>
    </source>
</evidence>
<reference evidence="7 9" key="2">
    <citation type="submission" date="2019-06" db="EMBL/GenBank/DDBJ databases">
        <title>Complete genome of Shewanella marisflavi ECSMB14101, a mussel settlement-inducing bacterium isolated from East China Sea.</title>
        <authorList>
            <person name="Yang J."/>
            <person name="Liang X."/>
            <person name="Chang R."/>
            <person name="Peng L."/>
        </authorList>
    </citation>
    <scope>NUCLEOTIDE SEQUENCE [LARGE SCALE GENOMIC DNA]</scope>
    <source>
        <strain evidence="7 9">ECSMB14101</strain>
    </source>
</reference>
<evidence type="ECO:0000313" key="6">
    <source>
        <dbReference type="EMBL" id="ASJ97533.1"/>
    </source>
</evidence>
<protein>
    <submittedName>
        <fullName evidence="6">Flagellar motor protein MotB</fullName>
    </submittedName>
    <submittedName>
        <fullName evidence="7">OmpA family protein</fullName>
    </submittedName>
</protein>
<keyword evidence="6" id="KW-0969">Cilium</keyword>
<name>A0AAC9U1B9_9GAMM</name>
<dbReference type="PRINTS" id="PR01021">
    <property type="entry name" value="OMPADOMAIN"/>
</dbReference>
<dbReference type="InterPro" id="IPR006664">
    <property type="entry name" value="OMP_bac"/>
</dbReference>
<dbReference type="GO" id="GO:0009279">
    <property type="term" value="C:cell outer membrane"/>
    <property type="evidence" value="ECO:0007669"/>
    <property type="project" value="UniProtKB-SubCell"/>
</dbReference>
<evidence type="ECO:0000259" key="5">
    <source>
        <dbReference type="PROSITE" id="PS51123"/>
    </source>
</evidence>
<evidence type="ECO:0000256" key="1">
    <source>
        <dbReference type="ARBA" id="ARBA00004442"/>
    </source>
</evidence>
<keyword evidence="6" id="KW-0282">Flagellum</keyword>
<keyword evidence="2 3" id="KW-0472">Membrane</keyword>
<organism evidence="6 8">
    <name type="scientific">Shewanella marisflavi</name>
    <dbReference type="NCBI Taxonomy" id="260364"/>
    <lineage>
        <taxon>Bacteria</taxon>
        <taxon>Pseudomonadati</taxon>
        <taxon>Pseudomonadota</taxon>
        <taxon>Gammaproteobacteria</taxon>
        <taxon>Alteromonadales</taxon>
        <taxon>Shewanellaceae</taxon>
        <taxon>Shewanella</taxon>
    </lineage>
</organism>
<sequence length="202" mass="22096">MSNLKVARLEMSKTSTRKLKRLMLSLLGSLWFTGAIAAQGGIDSDLDGVPDGKDACPKTRANVAVDARGCEIQEADSQCLMAKGQLLTDCDKGTVSIYFAFASAEIAISQWSQLARVKTFLQHKNARLILVGHTDNIGSEAFNLALSRQRAERVKQILVEDYGFQAERFSIVAKGASEPISNNEGESGRALNRRVEFMVEAR</sequence>
<feature type="signal peptide" evidence="4">
    <location>
        <begin position="1"/>
        <end position="37"/>
    </location>
</feature>
<dbReference type="KEGG" id="smav:CFF01_13630"/>
<accession>A0AAC9U1B9</accession>